<organism evidence="1 2">
    <name type="scientific">Racocetra persica</name>
    <dbReference type="NCBI Taxonomy" id="160502"/>
    <lineage>
        <taxon>Eukaryota</taxon>
        <taxon>Fungi</taxon>
        <taxon>Fungi incertae sedis</taxon>
        <taxon>Mucoromycota</taxon>
        <taxon>Glomeromycotina</taxon>
        <taxon>Glomeromycetes</taxon>
        <taxon>Diversisporales</taxon>
        <taxon>Gigasporaceae</taxon>
        <taxon>Racocetra</taxon>
    </lineage>
</organism>
<reference evidence="1" key="1">
    <citation type="submission" date="2021-06" db="EMBL/GenBank/DDBJ databases">
        <authorList>
            <person name="Kallberg Y."/>
            <person name="Tangrot J."/>
            <person name="Rosling A."/>
        </authorList>
    </citation>
    <scope>NUCLEOTIDE SEQUENCE</scope>
    <source>
        <strain evidence="1">MA461A</strain>
    </source>
</reference>
<name>A0ACA9SJH3_9GLOM</name>
<comment type="caution">
    <text evidence="1">The sequence shown here is derived from an EMBL/GenBank/DDBJ whole genome shotgun (WGS) entry which is preliminary data.</text>
</comment>
<evidence type="ECO:0000313" key="1">
    <source>
        <dbReference type="EMBL" id="CAG8841689.1"/>
    </source>
</evidence>
<proteinExistence type="predicted"/>
<evidence type="ECO:0000313" key="2">
    <source>
        <dbReference type="Proteomes" id="UP000789920"/>
    </source>
</evidence>
<keyword evidence="2" id="KW-1185">Reference proteome</keyword>
<feature type="non-terminal residue" evidence="1">
    <location>
        <position position="1"/>
    </location>
</feature>
<dbReference type="EMBL" id="CAJVQC010131249">
    <property type="protein sequence ID" value="CAG8841689.1"/>
    <property type="molecule type" value="Genomic_DNA"/>
</dbReference>
<feature type="non-terminal residue" evidence="1">
    <location>
        <position position="134"/>
    </location>
</feature>
<sequence length="134" mass="15366">QIELIQKSDSEDYISLLKTSLINDTKQSFPRNLCPWGSGEKYAEVVNDAVTELVNEKPISVRKKPPNVLSLGFREVTFEYGNTVVFKNSCTDYIKRLPALEKLYSRLDEKAMTYLLKNTSIFIFLSNNSYLQVT</sequence>
<protein>
    <submittedName>
        <fullName evidence="1">2402_t:CDS:1</fullName>
    </submittedName>
</protein>
<accession>A0ACA9SJH3</accession>
<dbReference type="Proteomes" id="UP000789920">
    <property type="component" value="Unassembled WGS sequence"/>
</dbReference>
<gene>
    <name evidence="1" type="ORF">RPERSI_LOCUS31989</name>
</gene>